<feature type="non-terminal residue" evidence="1">
    <location>
        <position position="51"/>
    </location>
</feature>
<sequence length="51" mass="5620">MVPAGLWKVQLQTTQGSCHAQVRAQSEIQVFYGFTTEANGDFPELYANSLS</sequence>
<organism evidence="1 2">
    <name type="scientific">Ancylostoma duodenale</name>
    <dbReference type="NCBI Taxonomy" id="51022"/>
    <lineage>
        <taxon>Eukaryota</taxon>
        <taxon>Metazoa</taxon>
        <taxon>Ecdysozoa</taxon>
        <taxon>Nematoda</taxon>
        <taxon>Chromadorea</taxon>
        <taxon>Rhabditida</taxon>
        <taxon>Rhabditina</taxon>
        <taxon>Rhabditomorpha</taxon>
        <taxon>Strongyloidea</taxon>
        <taxon>Ancylostomatidae</taxon>
        <taxon>Ancylostomatinae</taxon>
        <taxon>Ancylostoma</taxon>
    </lineage>
</organism>
<gene>
    <name evidence="1" type="ORF">ANCDUO_21435</name>
</gene>
<evidence type="ECO:0000313" key="2">
    <source>
        <dbReference type="Proteomes" id="UP000054047"/>
    </source>
</evidence>
<dbReference type="EMBL" id="KN759122">
    <property type="protein sequence ID" value="KIH48495.1"/>
    <property type="molecule type" value="Genomic_DNA"/>
</dbReference>
<evidence type="ECO:0000313" key="1">
    <source>
        <dbReference type="EMBL" id="KIH48495.1"/>
    </source>
</evidence>
<dbReference type="Proteomes" id="UP000054047">
    <property type="component" value="Unassembled WGS sequence"/>
</dbReference>
<keyword evidence="2" id="KW-1185">Reference proteome</keyword>
<reference evidence="1 2" key="1">
    <citation type="submission" date="2013-12" db="EMBL/GenBank/DDBJ databases">
        <title>Draft genome of the parsitic nematode Ancylostoma duodenale.</title>
        <authorList>
            <person name="Mitreva M."/>
        </authorList>
    </citation>
    <scope>NUCLEOTIDE SEQUENCE [LARGE SCALE GENOMIC DNA]</scope>
    <source>
        <strain evidence="1 2">Zhejiang</strain>
    </source>
</reference>
<proteinExistence type="predicted"/>
<name>A0A0C2FIT7_9BILA</name>
<accession>A0A0C2FIT7</accession>
<dbReference type="AlphaFoldDB" id="A0A0C2FIT7"/>
<protein>
    <submittedName>
        <fullName evidence="1">Uncharacterized protein</fullName>
    </submittedName>
</protein>
<dbReference type="OrthoDB" id="441660at2759"/>